<feature type="transmembrane region" description="Helical" evidence="1">
    <location>
        <begin position="490"/>
        <end position="510"/>
    </location>
</feature>
<dbReference type="RefSeq" id="WP_103685734.1">
    <property type="nucleotide sequence ID" value="NZ_PQGG01000040.1"/>
</dbReference>
<dbReference type="Proteomes" id="UP000237222">
    <property type="component" value="Unassembled WGS sequence"/>
</dbReference>
<reference evidence="2" key="1">
    <citation type="submission" date="2018-01" db="EMBL/GenBank/DDBJ databases">
        <authorList>
            <person name="Yu X.-D."/>
        </authorList>
    </citation>
    <scope>NUCLEOTIDE SEQUENCE</scope>
    <source>
        <strain evidence="2">ZX-21</strain>
    </source>
</reference>
<feature type="transmembrane region" description="Helical" evidence="1">
    <location>
        <begin position="29"/>
        <end position="51"/>
    </location>
</feature>
<feature type="transmembrane region" description="Helical" evidence="1">
    <location>
        <begin position="194"/>
        <end position="212"/>
    </location>
</feature>
<evidence type="ECO:0008006" key="4">
    <source>
        <dbReference type="Google" id="ProtNLM"/>
    </source>
</evidence>
<keyword evidence="1" id="KW-0812">Transmembrane</keyword>
<feature type="transmembrane region" description="Helical" evidence="1">
    <location>
        <begin position="224"/>
        <end position="244"/>
    </location>
</feature>
<evidence type="ECO:0000313" key="2">
    <source>
        <dbReference type="EMBL" id="POP51398.1"/>
    </source>
</evidence>
<feature type="transmembrane region" description="Helical" evidence="1">
    <location>
        <begin position="348"/>
        <end position="366"/>
    </location>
</feature>
<organism evidence="2 3">
    <name type="scientific">Zhongshania marina</name>
    <dbReference type="NCBI Taxonomy" id="2304603"/>
    <lineage>
        <taxon>Bacteria</taxon>
        <taxon>Pseudomonadati</taxon>
        <taxon>Pseudomonadota</taxon>
        <taxon>Gammaproteobacteria</taxon>
        <taxon>Cellvibrionales</taxon>
        <taxon>Spongiibacteraceae</taxon>
        <taxon>Zhongshania</taxon>
    </lineage>
</organism>
<evidence type="ECO:0000256" key="1">
    <source>
        <dbReference type="SAM" id="Phobius"/>
    </source>
</evidence>
<feature type="transmembrane region" description="Helical" evidence="1">
    <location>
        <begin position="143"/>
        <end position="163"/>
    </location>
</feature>
<feature type="transmembrane region" description="Helical" evidence="1">
    <location>
        <begin position="63"/>
        <end position="83"/>
    </location>
</feature>
<gene>
    <name evidence="2" type="ORF">C0068_17330</name>
</gene>
<dbReference type="EMBL" id="PQGG01000040">
    <property type="protein sequence ID" value="POP51398.1"/>
    <property type="molecule type" value="Genomic_DNA"/>
</dbReference>
<proteinExistence type="predicted"/>
<keyword evidence="1" id="KW-0472">Membrane</keyword>
<dbReference type="AlphaFoldDB" id="A0A2S4HBR2"/>
<protein>
    <recommendedName>
        <fullName evidence="4">Fenitrothion hydrolase</fullName>
    </recommendedName>
</protein>
<sequence length="513" mass="57753">MSQCTSKQAPSATQSKPALCVNAQSMPRIIKYLALIALSLLYCNASYGHSFGQTYTLPVPLSLYLYGSAAALAVSFLVFGYFLRADNLQANSSIRLNIPNALISALRSAKPWVQGFSVFMLLLCIATGLLGNRNPYGNFNMTFFWVIFVLAYAYFCALTGNSYQWLNPWKILSDGIGRFYKPYQQGLFNWPARLNYWPATILYMVFIWLELFGTATPLSLSKYLLAYTVLNLLAAGLVGIRNWYKYGELFSALLMLLSKMSFVCRRTAKENTEPSAVIQSPFIRLNRSAPSELSLLAFILCMLASTAFDGLHESQLWIRTFWVDLNPYFQPYVGTNPFSAYPKLRTLYLIYQTMCLVLLPLIYFLIYYGFIALSKYIVNSSFTSKQLALHFAYSLLPIVLAYHLSHYYPLVQTQGIKIISLASDPFGIGMNIFATAEWFRAPIIPNVETVWHAQLGLIVLGHIMSVYIAHRQALALFGSKRQAMLSQIPMLVLMIAFTVAGLWILSLPMGNPS</sequence>
<name>A0A2S4HBR2_9GAMM</name>
<comment type="caution">
    <text evidence="2">The sequence shown here is derived from an EMBL/GenBank/DDBJ whole genome shotgun (WGS) entry which is preliminary data.</text>
</comment>
<feature type="transmembrane region" description="Helical" evidence="1">
    <location>
        <begin position="387"/>
        <end position="405"/>
    </location>
</feature>
<accession>A0A2S4HBR2</accession>
<keyword evidence="1" id="KW-1133">Transmembrane helix</keyword>
<feature type="transmembrane region" description="Helical" evidence="1">
    <location>
        <begin position="450"/>
        <end position="469"/>
    </location>
</feature>
<evidence type="ECO:0000313" key="3">
    <source>
        <dbReference type="Proteomes" id="UP000237222"/>
    </source>
</evidence>
<feature type="transmembrane region" description="Helical" evidence="1">
    <location>
        <begin position="112"/>
        <end position="131"/>
    </location>
</feature>
<dbReference type="OrthoDB" id="8168962at2"/>